<dbReference type="SUPFAM" id="SSF82171">
    <property type="entry name" value="DPP6 N-terminal domain-like"/>
    <property type="match status" value="1"/>
</dbReference>
<organism evidence="2 3">
    <name type="scientific">Actinocatenispora sera</name>
    <dbReference type="NCBI Taxonomy" id="390989"/>
    <lineage>
        <taxon>Bacteria</taxon>
        <taxon>Bacillati</taxon>
        <taxon>Actinomycetota</taxon>
        <taxon>Actinomycetes</taxon>
        <taxon>Micromonosporales</taxon>
        <taxon>Micromonosporaceae</taxon>
        <taxon>Actinocatenispora</taxon>
    </lineage>
</organism>
<keyword evidence="3" id="KW-1185">Reference proteome</keyword>
<dbReference type="PROSITE" id="PS51257">
    <property type="entry name" value="PROKAR_LIPOPROTEIN"/>
    <property type="match status" value="1"/>
</dbReference>
<keyword evidence="1" id="KW-0732">Signal</keyword>
<proteinExistence type="predicted"/>
<protein>
    <recommendedName>
        <fullName evidence="4">WD40 repeat protein</fullName>
    </recommendedName>
</protein>
<dbReference type="OrthoDB" id="3516511at2"/>
<accession>A0A810L1J2</accession>
<dbReference type="Gene3D" id="2.120.10.30">
    <property type="entry name" value="TolB, C-terminal domain"/>
    <property type="match status" value="1"/>
</dbReference>
<sequence>MRKPIPVTVFAVALALGVTGCSVATGHASTGGPVRIRCAEPQSGGTLPTHRLTFAGLGLDAWTGSPRSPVSPSIAYDWDHHAYGDVPHPMISPQPGASLVAYVDMGSGFPNVLRLTHVDGSGDRSLTLPAAAVAAPQWSPDAKRVLVSVSDSAGRSGFAVVDPASGTVAAQWPGMKLRAPYFSWYGDGTKVAATVADGSAIQLYDLDGSAGDTVPVRGTVSGAGSWSPDLRHVVVHTARGNRVVATDTGTVVATLPAGNVPGAAAWWSDATHLLVRSTGEHGAIRLCLATLSGRITRKWVVPVPGDDRRPPALVLSRDS</sequence>
<dbReference type="AlphaFoldDB" id="A0A810L1J2"/>
<dbReference type="KEGG" id="aser:Asera_34120"/>
<dbReference type="InterPro" id="IPR011042">
    <property type="entry name" value="6-blade_b-propeller_TolB-like"/>
</dbReference>
<dbReference type="Proteomes" id="UP000680750">
    <property type="component" value="Chromosome"/>
</dbReference>
<evidence type="ECO:0008006" key="4">
    <source>
        <dbReference type="Google" id="ProtNLM"/>
    </source>
</evidence>
<name>A0A810L1J2_9ACTN</name>
<evidence type="ECO:0000313" key="2">
    <source>
        <dbReference type="EMBL" id="BCJ29304.1"/>
    </source>
</evidence>
<evidence type="ECO:0000313" key="3">
    <source>
        <dbReference type="Proteomes" id="UP000680750"/>
    </source>
</evidence>
<dbReference type="EMBL" id="AP023354">
    <property type="protein sequence ID" value="BCJ29304.1"/>
    <property type="molecule type" value="Genomic_DNA"/>
</dbReference>
<reference evidence="2" key="1">
    <citation type="submission" date="2020-08" db="EMBL/GenBank/DDBJ databases">
        <title>Whole genome shotgun sequence of Actinocatenispora sera NBRC 101916.</title>
        <authorList>
            <person name="Komaki H."/>
            <person name="Tamura T."/>
        </authorList>
    </citation>
    <scope>NUCLEOTIDE SEQUENCE</scope>
    <source>
        <strain evidence="2">NBRC 101916</strain>
    </source>
</reference>
<evidence type="ECO:0000256" key="1">
    <source>
        <dbReference type="SAM" id="SignalP"/>
    </source>
</evidence>
<dbReference type="RefSeq" id="WP_030449793.1">
    <property type="nucleotide sequence ID" value="NZ_AP023354.1"/>
</dbReference>
<feature type="chain" id="PRO_5032744545" description="WD40 repeat protein" evidence="1">
    <location>
        <begin position="25"/>
        <end position="319"/>
    </location>
</feature>
<feature type="signal peptide" evidence="1">
    <location>
        <begin position="1"/>
        <end position="24"/>
    </location>
</feature>
<gene>
    <name evidence="2" type="ORF">Asera_34120</name>
</gene>